<evidence type="ECO:0000259" key="4">
    <source>
        <dbReference type="PROSITE" id="PS50843"/>
    </source>
</evidence>
<protein>
    <submittedName>
        <fullName evidence="5">Expansin-like protein</fullName>
    </submittedName>
</protein>
<dbReference type="SMART" id="SM00837">
    <property type="entry name" value="DPBB_1"/>
    <property type="match status" value="1"/>
</dbReference>
<dbReference type="SUPFAM" id="SSF49590">
    <property type="entry name" value="PHL pollen allergen"/>
    <property type="match status" value="1"/>
</dbReference>
<feature type="signal peptide" evidence="2">
    <location>
        <begin position="1"/>
        <end position="22"/>
    </location>
</feature>
<proteinExistence type="inferred from homology"/>
<dbReference type="PANTHER" id="PTHR31692:SF4">
    <property type="entry name" value="EXPANSIN-LIKE A1-RELATED"/>
    <property type="match status" value="1"/>
</dbReference>
<dbReference type="Pfam" id="PF01357">
    <property type="entry name" value="Expansin_C"/>
    <property type="match status" value="1"/>
</dbReference>
<evidence type="ECO:0000256" key="2">
    <source>
        <dbReference type="SAM" id="SignalP"/>
    </source>
</evidence>
<sequence>MGFYNFASLLFVILMVSSSSQAKECGKCVYQSKVAYFSNPSALSSGACGYGSLALGFEGGNVAAAVPSIYKNGAGCGACFRIKCKKSKLCSKEGTRVVVTDLNTSNQTDFVVSANAFKAMANKGMGDTLLKQGLVDVDYRRVPCDYKNNNLAVRVEEMSKKPDYLAIKFLYQGGQTEIVGADVATVGDANWNYLSRNYGAVWGTDRVPKGALQLRLRVTQGFDGLWLWQDKAVLPADWKNGVVYDTGLKVTEIAKDGCYPC</sequence>
<dbReference type="GO" id="GO:0009506">
    <property type="term" value="C:plasmodesma"/>
    <property type="evidence" value="ECO:0007669"/>
    <property type="project" value="TreeGrafter"/>
</dbReference>
<dbReference type="SUPFAM" id="SSF50685">
    <property type="entry name" value="Barwin-like endoglucanases"/>
    <property type="match status" value="1"/>
</dbReference>
<evidence type="ECO:0000313" key="6">
    <source>
        <dbReference type="Proteomes" id="UP001237642"/>
    </source>
</evidence>
<dbReference type="PROSITE" id="PS50843">
    <property type="entry name" value="EXPANSIN_CBD"/>
    <property type="match status" value="1"/>
</dbReference>
<dbReference type="InterPro" id="IPR036908">
    <property type="entry name" value="RlpA-like_sf"/>
</dbReference>
<evidence type="ECO:0000259" key="3">
    <source>
        <dbReference type="PROSITE" id="PS50842"/>
    </source>
</evidence>
<feature type="chain" id="PRO_5042241035" evidence="2">
    <location>
        <begin position="23"/>
        <end position="261"/>
    </location>
</feature>
<reference evidence="5" key="1">
    <citation type="submission" date="2023-02" db="EMBL/GenBank/DDBJ databases">
        <title>Genome of toxic invasive species Heracleum sosnowskyi carries increased number of genes despite the absence of recent whole-genome duplications.</title>
        <authorList>
            <person name="Schelkunov M."/>
            <person name="Shtratnikova V."/>
            <person name="Makarenko M."/>
            <person name="Klepikova A."/>
            <person name="Omelchenko D."/>
            <person name="Novikova G."/>
            <person name="Obukhova E."/>
            <person name="Bogdanov V."/>
            <person name="Penin A."/>
            <person name="Logacheva M."/>
        </authorList>
    </citation>
    <scope>NUCLEOTIDE SEQUENCE</scope>
    <source>
        <strain evidence="5">Hsosn_3</strain>
        <tissue evidence="5">Leaf</tissue>
    </source>
</reference>
<dbReference type="PANTHER" id="PTHR31692">
    <property type="entry name" value="EXPANSIN-B3"/>
    <property type="match status" value="1"/>
</dbReference>
<evidence type="ECO:0000256" key="1">
    <source>
        <dbReference type="RuleBase" id="RU003460"/>
    </source>
</evidence>
<keyword evidence="2" id="KW-0732">Signal</keyword>
<dbReference type="CDD" id="cd22276">
    <property type="entry name" value="DPBB_EXLA_N"/>
    <property type="match status" value="1"/>
</dbReference>
<dbReference type="PRINTS" id="PR01225">
    <property type="entry name" value="EXPANSNFAMLY"/>
</dbReference>
<dbReference type="GO" id="GO:0009653">
    <property type="term" value="P:anatomical structure morphogenesis"/>
    <property type="evidence" value="ECO:0007669"/>
    <property type="project" value="UniProtKB-ARBA"/>
</dbReference>
<dbReference type="PROSITE" id="PS50842">
    <property type="entry name" value="EXPANSIN_EG45"/>
    <property type="match status" value="1"/>
</dbReference>
<keyword evidence="6" id="KW-1185">Reference proteome</keyword>
<dbReference type="InterPro" id="IPR007112">
    <property type="entry name" value="Expansin/allergen_DPBB_dom"/>
</dbReference>
<evidence type="ECO:0000313" key="5">
    <source>
        <dbReference type="EMBL" id="KAK1370401.1"/>
    </source>
</evidence>
<feature type="domain" description="Expansin-like CBD" evidence="4">
    <location>
        <begin position="163"/>
        <end position="246"/>
    </location>
</feature>
<dbReference type="Proteomes" id="UP001237642">
    <property type="component" value="Unassembled WGS sequence"/>
</dbReference>
<dbReference type="Pfam" id="PF03330">
    <property type="entry name" value="DPBB_1"/>
    <property type="match status" value="1"/>
</dbReference>
<dbReference type="InterPro" id="IPR036749">
    <property type="entry name" value="Expansin_CBD_sf"/>
</dbReference>
<dbReference type="Gene3D" id="2.40.40.10">
    <property type="entry name" value="RlpA-like domain"/>
    <property type="match status" value="1"/>
</dbReference>
<comment type="similarity">
    <text evidence="1">Belongs to the expansin family.</text>
</comment>
<dbReference type="Gene3D" id="2.60.40.760">
    <property type="entry name" value="Expansin, cellulose-binding-like domain"/>
    <property type="match status" value="1"/>
</dbReference>
<dbReference type="InterPro" id="IPR007117">
    <property type="entry name" value="Expansin_CBD"/>
</dbReference>
<feature type="domain" description="Expansin-like EG45" evidence="3">
    <location>
        <begin position="45"/>
        <end position="149"/>
    </location>
</feature>
<organism evidence="5 6">
    <name type="scientific">Heracleum sosnowskyi</name>
    <dbReference type="NCBI Taxonomy" id="360622"/>
    <lineage>
        <taxon>Eukaryota</taxon>
        <taxon>Viridiplantae</taxon>
        <taxon>Streptophyta</taxon>
        <taxon>Embryophyta</taxon>
        <taxon>Tracheophyta</taxon>
        <taxon>Spermatophyta</taxon>
        <taxon>Magnoliopsida</taxon>
        <taxon>eudicotyledons</taxon>
        <taxon>Gunneridae</taxon>
        <taxon>Pentapetalae</taxon>
        <taxon>asterids</taxon>
        <taxon>campanulids</taxon>
        <taxon>Apiales</taxon>
        <taxon>Apiaceae</taxon>
        <taxon>Apioideae</taxon>
        <taxon>apioid superclade</taxon>
        <taxon>Tordylieae</taxon>
        <taxon>Tordyliinae</taxon>
        <taxon>Heracleum</taxon>
    </lineage>
</organism>
<dbReference type="InterPro" id="IPR007118">
    <property type="entry name" value="Expan_Lol_pI"/>
</dbReference>
<dbReference type="AlphaFoldDB" id="A0AAD8HNI2"/>
<comment type="caution">
    <text evidence="5">The sequence shown here is derived from an EMBL/GenBank/DDBJ whole genome shotgun (WGS) entry which is preliminary data.</text>
</comment>
<dbReference type="GO" id="GO:0005576">
    <property type="term" value="C:extracellular region"/>
    <property type="evidence" value="ECO:0007669"/>
    <property type="project" value="InterPro"/>
</dbReference>
<reference evidence="5" key="2">
    <citation type="submission" date="2023-05" db="EMBL/GenBank/DDBJ databases">
        <authorList>
            <person name="Schelkunov M.I."/>
        </authorList>
    </citation>
    <scope>NUCLEOTIDE SEQUENCE</scope>
    <source>
        <strain evidence="5">Hsosn_3</strain>
        <tissue evidence="5">Leaf</tissue>
    </source>
</reference>
<name>A0AAD8HNI2_9APIA</name>
<dbReference type="InterPro" id="IPR009009">
    <property type="entry name" value="RlpA-like_DPBB"/>
</dbReference>
<gene>
    <name evidence="5" type="ORF">POM88_036493</name>
</gene>
<accession>A0AAD8HNI2</accession>
<dbReference type="GO" id="GO:0009505">
    <property type="term" value="C:plant-type cell wall"/>
    <property type="evidence" value="ECO:0007669"/>
    <property type="project" value="TreeGrafter"/>
</dbReference>
<dbReference type="EMBL" id="JAUIZM010000008">
    <property type="protein sequence ID" value="KAK1370401.1"/>
    <property type="molecule type" value="Genomic_DNA"/>
</dbReference>